<evidence type="ECO:0000313" key="9">
    <source>
        <dbReference type="Proteomes" id="UP001549098"/>
    </source>
</evidence>
<dbReference type="PIRSF" id="PIRSF018968">
    <property type="entry name" value="ABC_permease_BceB"/>
    <property type="match status" value="1"/>
</dbReference>
<evidence type="ECO:0000313" key="8">
    <source>
        <dbReference type="EMBL" id="MET3545781.1"/>
    </source>
</evidence>
<dbReference type="InterPro" id="IPR027022">
    <property type="entry name" value="ABC_permease_BceB-typ"/>
</dbReference>
<comment type="similarity">
    <text evidence="6">Belongs to the ABC-4 integral membrane protein family.</text>
</comment>
<feature type="transmembrane region" description="Helical" evidence="6">
    <location>
        <begin position="157"/>
        <end position="180"/>
    </location>
</feature>
<keyword evidence="6" id="KW-0813">Transport</keyword>
<keyword evidence="4 6" id="KW-1133">Transmembrane helix</keyword>
<reference evidence="8 9" key="1">
    <citation type="submission" date="2024-06" db="EMBL/GenBank/DDBJ databases">
        <title>Genomic Encyclopedia of Type Strains, Phase IV (KMG-IV): sequencing the most valuable type-strain genomes for metagenomic binning, comparative biology and taxonomic classification.</title>
        <authorList>
            <person name="Goeker M."/>
        </authorList>
    </citation>
    <scope>NUCLEOTIDE SEQUENCE [LARGE SCALE GENOMIC DNA]</scope>
    <source>
        <strain evidence="8 9">DSM 17253</strain>
    </source>
</reference>
<evidence type="ECO:0000256" key="1">
    <source>
        <dbReference type="ARBA" id="ARBA00004651"/>
    </source>
</evidence>
<feature type="transmembrane region" description="Helical" evidence="6">
    <location>
        <begin position="201"/>
        <end position="221"/>
    </location>
</feature>
<evidence type="ECO:0000259" key="7">
    <source>
        <dbReference type="Pfam" id="PF02687"/>
    </source>
</evidence>
<dbReference type="PANTHER" id="PTHR46795:SF3">
    <property type="entry name" value="ABC TRANSPORTER PERMEASE"/>
    <property type="match status" value="1"/>
</dbReference>
<dbReference type="Proteomes" id="UP001549098">
    <property type="component" value="Unassembled WGS sequence"/>
</dbReference>
<dbReference type="RefSeq" id="WP_354496902.1">
    <property type="nucleotide sequence ID" value="NZ_JBEPLV010000002.1"/>
</dbReference>
<feature type="domain" description="ABC3 transporter permease C-terminal" evidence="7">
    <location>
        <begin position="63"/>
        <end position="180"/>
    </location>
</feature>
<keyword evidence="2 6" id="KW-1003">Cell membrane</keyword>
<comment type="subcellular location">
    <subcellularLocation>
        <location evidence="1 6">Cell membrane</location>
        <topology evidence="1 6">Multi-pass membrane protein</topology>
    </subcellularLocation>
</comment>
<feature type="transmembrane region" description="Helical" evidence="6">
    <location>
        <begin position="61"/>
        <end position="83"/>
    </location>
</feature>
<dbReference type="InterPro" id="IPR052536">
    <property type="entry name" value="ABC-4_Integral_Memb_Prot"/>
</dbReference>
<feature type="transmembrane region" description="Helical" evidence="6">
    <location>
        <begin position="523"/>
        <end position="547"/>
    </location>
</feature>
<evidence type="ECO:0000256" key="3">
    <source>
        <dbReference type="ARBA" id="ARBA00022692"/>
    </source>
</evidence>
<keyword evidence="9" id="KW-1185">Reference proteome</keyword>
<evidence type="ECO:0000256" key="5">
    <source>
        <dbReference type="ARBA" id="ARBA00023136"/>
    </source>
</evidence>
<keyword evidence="3 6" id="KW-0812">Transmembrane</keyword>
<protein>
    <submittedName>
        <fullName evidence="8">Bacitracin transport system permease protein</fullName>
    </submittedName>
</protein>
<feature type="transmembrane region" description="Helical" evidence="6">
    <location>
        <begin position="104"/>
        <end position="137"/>
    </location>
</feature>
<feature type="transmembrane region" description="Helical" evidence="6">
    <location>
        <begin position="21"/>
        <end position="41"/>
    </location>
</feature>
<dbReference type="Pfam" id="PF02687">
    <property type="entry name" value="FtsX"/>
    <property type="match status" value="2"/>
</dbReference>
<accession>A0ABV2F235</accession>
<keyword evidence="5 6" id="KW-0472">Membrane</keyword>
<sequence>MTRLTLFELVIRSMRKNVKQDYLYFFALIFSTSLYFVFATLQHDPSIAGMSGTDVHFATAFKVAGILLLAIVAVFTVYANSIFLKRRSKEIGLYQLIGLTRKGVVRFLITENVLLGVGALLLGILCGAALSRIFLLILLKILGFDGMVALKFSMTAVVQTIVVFAALVLLTSIQMVRSVYRSTLLELFHARNQAEHPRKPSGFRTGLLAVLGIALIVYGYVLSGRMVNQMLFLNMLLVLLATIVGTYLLFRITIGWLFYRYRKGRSGHLGLTNSLSLAPLMHRMKGNANSLTLITVLSAMTLTMVALTYSLYYSAGSDTRISLPYDVVFENDEQASASFRGDLQKAGISFVRTPVEALRVIGEIRDPAHPAKSRAQGLLFLPAEQLKAAGADIAVPEAGEAWLFDGRARLNALGSQDDPNEPKQIVLETNGKSQVFRLTESVDKFAMNYNVYGAQIVTSASTVNALKEKKGSLTKGETVTFDTYRFPDHAQRAKASALYAKYVAKDDFKPDFYSEYRAALQSFGLYIFISGFLGLVFLVSTGSILYFKQIAEAEEEKRSFVTLRQLGFDVKDIMRGVARKQLFVFAIPLVIGLMHSIFAVKAASVLVLSSIALPSAIAMGAYALIYFSFGALTIGYYRKLVKSAMH</sequence>
<proteinExistence type="inferred from homology"/>
<organism evidence="8 9">
    <name type="scientific">Paenibacillus favisporus</name>
    <dbReference type="NCBI Taxonomy" id="221028"/>
    <lineage>
        <taxon>Bacteria</taxon>
        <taxon>Bacillati</taxon>
        <taxon>Bacillota</taxon>
        <taxon>Bacilli</taxon>
        <taxon>Bacillales</taxon>
        <taxon>Paenibacillaceae</taxon>
        <taxon>Paenibacillus</taxon>
    </lineage>
</organism>
<name>A0ABV2F235_9BACL</name>
<dbReference type="EMBL" id="JBEPLV010000002">
    <property type="protein sequence ID" value="MET3545781.1"/>
    <property type="molecule type" value="Genomic_DNA"/>
</dbReference>
<feature type="transmembrane region" description="Helical" evidence="6">
    <location>
        <begin position="582"/>
        <end position="611"/>
    </location>
</feature>
<evidence type="ECO:0000256" key="6">
    <source>
        <dbReference type="PIRNR" id="PIRNR018968"/>
    </source>
</evidence>
<feature type="domain" description="ABC3 transporter permease C-terminal" evidence="7">
    <location>
        <begin position="532"/>
        <end position="632"/>
    </location>
</feature>
<feature type="transmembrane region" description="Helical" evidence="6">
    <location>
        <begin position="233"/>
        <end position="259"/>
    </location>
</feature>
<gene>
    <name evidence="8" type="ORF">ABID47_002392</name>
</gene>
<feature type="transmembrane region" description="Helical" evidence="6">
    <location>
        <begin position="291"/>
        <end position="312"/>
    </location>
</feature>
<dbReference type="PANTHER" id="PTHR46795">
    <property type="entry name" value="ABC TRANSPORTER PERMEASE-RELATED-RELATED"/>
    <property type="match status" value="1"/>
</dbReference>
<comment type="caution">
    <text evidence="8">The sequence shown here is derived from an EMBL/GenBank/DDBJ whole genome shotgun (WGS) entry which is preliminary data.</text>
</comment>
<dbReference type="InterPro" id="IPR003838">
    <property type="entry name" value="ABC3_permease_C"/>
</dbReference>
<evidence type="ECO:0000256" key="2">
    <source>
        <dbReference type="ARBA" id="ARBA00022475"/>
    </source>
</evidence>
<feature type="transmembrane region" description="Helical" evidence="6">
    <location>
        <begin position="617"/>
        <end position="637"/>
    </location>
</feature>
<evidence type="ECO:0000256" key="4">
    <source>
        <dbReference type="ARBA" id="ARBA00022989"/>
    </source>
</evidence>